<dbReference type="AlphaFoldDB" id="A0A7S4BKS9"/>
<protein>
    <recommendedName>
        <fullName evidence="2">Pentapeptide repeat-containing protein</fullName>
    </recommendedName>
</protein>
<dbReference type="SUPFAM" id="SSF141571">
    <property type="entry name" value="Pentapeptide repeat-like"/>
    <property type="match status" value="1"/>
</dbReference>
<dbReference type="Gene3D" id="2.160.20.80">
    <property type="entry name" value="E3 ubiquitin-protein ligase SopA"/>
    <property type="match status" value="1"/>
</dbReference>
<dbReference type="InterPro" id="IPR001646">
    <property type="entry name" value="5peptide_repeat"/>
</dbReference>
<organism evidence="1">
    <name type="scientific">Chrysotila carterae</name>
    <name type="common">Marine alga</name>
    <name type="synonym">Syracosphaera carterae</name>
    <dbReference type="NCBI Taxonomy" id="13221"/>
    <lineage>
        <taxon>Eukaryota</taxon>
        <taxon>Haptista</taxon>
        <taxon>Haptophyta</taxon>
        <taxon>Prymnesiophyceae</taxon>
        <taxon>Isochrysidales</taxon>
        <taxon>Isochrysidaceae</taxon>
        <taxon>Chrysotila</taxon>
    </lineage>
</organism>
<dbReference type="EMBL" id="HBIZ01034180">
    <property type="protein sequence ID" value="CAE0769173.1"/>
    <property type="molecule type" value="Transcribed_RNA"/>
</dbReference>
<reference evidence="1" key="1">
    <citation type="submission" date="2021-01" db="EMBL/GenBank/DDBJ databases">
        <authorList>
            <person name="Corre E."/>
            <person name="Pelletier E."/>
            <person name="Niang G."/>
            <person name="Scheremetjew M."/>
            <person name="Finn R."/>
            <person name="Kale V."/>
            <person name="Holt S."/>
            <person name="Cochrane G."/>
            <person name="Meng A."/>
            <person name="Brown T."/>
            <person name="Cohen L."/>
        </authorList>
    </citation>
    <scope>NUCLEOTIDE SEQUENCE</scope>
    <source>
        <strain evidence="1">CCMP645</strain>
    </source>
</reference>
<evidence type="ECO:0008006" key="2">
    <source>
        <dbReference type="Google" id="ProtNLM"/>
    </source>
</evidence>
<name>A0A7S4BKS9_CHRCT</name>
<proteinExistence type="predicted"/>
<gene>
    <name evidence="1" type="ORF">PCAR00345_LOCUS21785</name>
</gene>
<sequence>MCFYFCRFVMANLDHTSFRYALFSQVEFKGGSAREASFDGSDLSSSVFKRASVRYASFQYAELTDVDFEMADVFGADFTGIVGLKTLNNFDATGTVNLPSEPDALYVKPKERNRPLPARALRRRVC</sequence>
<dbReference type="Pfam" id="PF00805">
    <property type="entry name" value="Pentapeptide"/>
    <property type="match status" value="1"/>
</dbReference>
<accession>A0A7S4BKS9</accession>
<evidence type="ECO:0000313" key="1">
    <source>
        <dbReference type="EMBL" id="CAE0769173.1"/>
    </source>
</evidence>